<reference evidence="1 2" key="1">
    <citation type="submission" date="2019-06" db="EMBL/GenBank/DDBJ databases">
        <title>Sequencing the genomes of 1000 actinobacteria strains.</title>
        <authorList>
            <person name="Klenk H.-P."/>
        </authorList>
    </citation>
    <scope>NUCLEOTIDE SEQUENCE [LARGE SCALE GENOMIC DNA]</scope>
    <source>
        <strain evidence="1 2">DSM 45928</strain>
    </source>
</reference>
<proteinExistence type="predicted"/>
<dbReference type="Proteomes" id="UP000317043">
    <property type="component" value="Unassembled WGS sequence"/>
</dbReference>
<keyword evidence="2" id="KW-1185">Reference proteome</keyword>
<dbReference type="RefSeq" id="WP_170183390.1">
    <property type="nucleotide sequence ID" value="NZ_JBHTGS010000003.1"/>
</dbReference>
<gene>
    <name evidence="1" type="ORF">FB566_4169</name>
</gene>
<protein>
    <submittedName>
        <fullName evidence="1">Uncharacterized protein</fullName>
    </submittedName>
</protein>
<name>A0A543B191_9ACTN</name>
<dbReference type="AlphaFoldDB" id="A0A543B191"/>
<organism evidence="1 2">
    <name type="scientific">Stackebrandtia endophytica</name>
    <dbReference type="NCBI Taxonomy" id="1496996"/>
    <lineage>
        <taxon>Bacteria</taxon>
        <taxon>Bacillati</taxon>
        <taxon>Actinomycetota</taxon>
        <taxon>Actinomycetes</taxon>
        <taxon>Glycomycetales</taxon>
        <taxon>Glycomycetaceae</taxon>
        <taxon>Stackebrandtia</taxon>
    </lineage>
</organism>
<evidence type="ECO:0000313" key="2">
    <source>
        <dbReference type="Proteomes" id="UP000317043"/>
    </source>
</evidence>
<dbReference type="EMBL" id="VFOW01000001">
    <property type="protein sequence ID" value="TQL78579.1"/>
    <property type="molecule type" value="Genomic_DNA"/>
</dbReference>
<dbReference type="InParanoid" id="A0A543B191"/>
<sequence length="53" mass="5797">MTFINRIADRALERLAPSAKAEAAEPCWWAKCSEGCFKRCCPGKGCTSICVCI</sequence>
<comment type="caution">
    <text evidence="1">The sequence shown here is derived from an EMBL/GenBank/DDBJ whole genome shotgun (WGS) entry which is preliminary data.</text>
</comment>
<accession>A0A543B191</accession>
<evidence type="ECO:0000313" key="1">
    <source>
        <dbReference type="EMBL" id="TQL78579.1"/>
    </source>
</evidence>